<feature type="region of interest" description="Disordered" evidence="1">
    <location>
        <begin position="783"/>
        <end position="950"/>
    </location>
</feature>
<comment type="caution">
    <text evidence="2">The sequence shown here is derived from an EMBL/GenBank/DDBJ whole genome shotgun (WGS) entry which is preliminary data.</text>
</comment>
<reference evidence="2 3" key="1">
    <citation type="journal article" date="2023" name="Sci. Data">
        <title>Genome assembly of the Korean intertidal mud-creeper Batillaria attramentaria.</title>
        <authorList>
            <person name="Patra A.K."/>
            <person name="Ho P.T."/>
            <person name="Jun S."/>
            <person name="Lee S.J."/>
            <person name="Kim Y."/>
            <person name="Won Y.J."/>
        </authorList>
    </citation>
    <scope>NUCLEOTIDE SEQUENCE [LARGE SCALE GENOMIC DNA]</scope>
    <source>
        <strain evidence="2">Wonlab-2016</strain>
    </source>
</reference>
<keyword evidence="3" id="KW-1185">Reference proteome</keyword>
<feature type="compositionally biased region" description="Basic and acidic residues" evidence="1">
    <location>
        <begin position="590"/>
        <end position="612"/>
    </location>
</feature>
<sequence>MGEHLMPRHMMSGASPGGPQDLRKERHEPLPDPRVGMAYPRPRSGDLRDPRDQHDPRDMREGCDPRGLPGREYEVQDLSRRQPEIIDKGPHGYKGNPHDFDPTRGRTYDMYARGGPDGGPQHRPMAAPPPAHSHHTSSSVGQAPRRPDSRNKSPSMYPVDPGLAQGMRGPGNPGLPPSGSPFTGMDPGARHSPASRIPPPPPLITSGGPKTSPKLSRSPPSSSSMPPHGHMMVPPGSITHGTPVTHAGPIPPGGHATTIASMVRRMDTLAHQSNTPPTSQPSSARMEGSITKGTPMNREGPMTGRGGPGEGGRMVMDPTFQGRGGHMYEAGYAPPPGAYYERQGPGGVEVGKAGPPQPSGGPGAPGGPYYPYQAAAAYSGDQGATPYSSRATIMNDFFTAKQMPRRKDTEREELSPRGREIAPVPPPRGMDPRMPHPGAMPTSSAQMLHPHMQQGRPPPGMGGDSGMHGKMSPHIPPSSREDKPGGHPAHWPGPRGMAPQQPPQPQQQHPHSMAMDPHHGRPSIVMGTGRPTHPMEVKVDQPDSTTLQRGPTSPRQPMLGVPHSADQSRMRLSPSMHPHQHPHPGMYRPDMAEARQERDRERERVAQERAMQERAAQQASRAAWEHHQQQQQQQQMARRAHEQRAAELEQQVSKEGEPEIRRGPPTSESGGYMSGRPDSRTDHRPSSTSASSYLGDRDAGRGGGDPQQSSDPNSQQRQITDRSYMQKLANEHAGNAVILAAFQKDQPSPQSKTTSSASQVTAAARSLTAATLIDAIIIHQINRTTPDNGGPITSTSIPSSMSGSGGSVVSTTASSSSNSNAGKPSGSPSPSPGRMSVPERSRTPNRPPESSSPAHVDSRCSTPSKYKPARRYYGRGGSNGGDMPPDPSSSPASSTGPQGPGGSSGTGGGSGPQSYSGPSGLDPPHSSGPAGNESGSNSSTDSTGSLSTRMITLGDHIDAIIIKDYNNRTMPGKDGEPKGMGSLLSQIQSTSTPSSSGKTTPTHQAASEVSSQMGMTTQMMRRSPWDSAVGSSSDSHRPRSFSGSTHGPGGPAQHVPQPHHDPHNWRKRVQQQALSSYGGQAGLNHPSQPPPHGHPHPQQAQSSAHSGQELDTLRVPSEQPGVAGRATPDQLRARSPQAAPAP</sequence>
<feature type="compositionally biased region" description="Low complexity" evidence="1">
    <location>
        <begin position="931"/>
        <end position="948"/>
    </location>
</feature>
<accession>A0ABD0M290</accession>
<feature type="region of interest" description="Disordered" evidence="1">
    <location>
        <begin position="401"/>
        <end position="730"/>
    </location>
</feature>
<protein>
    <submittedName>
        <fullName evidence="2">Uncharacterized protein</fullName>
    </submittedName>
</protein>
<proteinExistence type="predicted"/>
<feature type="compositionally biased region" description="Polar residues" evidence="1">
    <location>
        <begin position="848"/>
        <end position="864"/>
    </location>
</feature>
<feature type="region of interest" description="Disordered" evidence="1">
    <location>
        <begin position="1"/>
        <end position="233"/>
    </location>
</feature>
<organism evidence="2 3">
    <name type="scientific">Batillaria attramentaria</name>
    <dbReference type="NCBI Taxonomy" id="370345"/>
    <lineage>
        <taxon>Eukaryota</taxon>
        <taxon>Metazoa</taxon>
        <taxon>Spiralia</taxon>
        <taxon>Lophotrochozoa</taxon>
        <taxon>Mollusca</taxon>
        <taxon>Gastropoda</taxon>
        <taxon>Caenogastropoda</taxon>
        <taxon>Sorbeoconcha</taxon>
        <taxon>Cerithioidea</taxon>
        <taxon>Batillariidae</taxon>
        <taxon>Batillaria</taxon>
    </lineage>
</organism>
<gene>
    <name evidence="2" type="ORF">BaRGS_00002751</name>
</gene>
<feature type="compositionally biased region" description="Gly residues" evidence="1">
    <location>
        <begin position="303"/>
        <end position="312"/>
    </location>
</feature>
<evidence type="ECO:0000313" key="3">
    <source>
        <dbReference type="Proteomes" id="UP001519460"/>
    </source>
</evidence>
<feature type="compositionally biased region" description="Polar residues" evidence="1">
    <location>
        <begin position="542"/>
        <end position="555"/>
    </location>
</feature>
<feature type="region of interest" description="Disordered" evidence="1">
    <location>
        <begin position="967"/>
        <end position="1142"/>
    </location>
</feature>
<feature type="compositionally biased region" description="Low complexity" evidence="1">
    <location>
        <begin position="272"/>
        <end position="283"/>
    </location>
</feature>
<evidence type="ECO:0000256" key="1">
    <source>
        <dbReference type="SAM" id="MobiDB-lite"/>
    </source>
</evidence>
<feature type="compositionally biased region" description="Basic and acidic residues" evidence="1">
    <location>
        <begin position="405"/>
        <end position="420"/>
    </location>
</feature>
<feature type="compositionally biased region" description="Polar residues" evidence="1">
    <location>
        <begin position="1003"/>
        <end position="1020"/>
    </location>
</feature>
<evidence type="ECO:0000313" key="2">
    <source>
        <dbReference type="EMBL" id="KAK7506029.1"/>
    </source>
</evidence>
<feature type="compositionally biased region" description="Low complexity" evidence="1">
    <location>
        <begin position="706"/>
        <end position="718"/>
    </location>
</feature>
<feature type="compositionally biased region" description="Basic and acidic residues" evidence="1">
    <location>
        <begin position="43"/>
        <end position="107"/>
    </location>
</feature>
<dbReference type="EMBL" id="JACVVK020000008">
    <property type="protein sequence ID" value="KAK7506029.1"/>
    <property type="molecule type" value="Genomic_DNA"/>
</dbReference>
<feature type="compositionally biased region" description="Low complexity" evidence="1">
    <location>
        <begin position="209"/>
        <end position="233"/>
    </location>
</feature>
<feature type="region of interest" description="Disordered" evidence="1">
    <location>
        <begin position="271"/>
        <end position="313"/>
    </location>
</feature>
<dbReference type="AlphaFoldDB" id="A0ABD0M290"/>
<feature type="compositionally biased region" description="Low complexity" evidence="1">
    <location>
        <begin position="981"/>
        <end position="1002"/>
    </location>
</feature>
<feature type="region of interest" description="Disordered" evidence="1">
    <location>
        <begin position="344"/>
        <end position="367"/>
    </location>
</feature>
<feature type="compositionally biased region" description="Basic and acidic residues" evidence="1">
    <location>
        <begin position="639"/>
        <end position="662"/>
    </location>
</feature>
<feature type="compositionally biased region" description="Low complexity" evidence="1">
    <location>
        <begin position="613"/>
        <end position="622"/>
    </location>
</feature>
<feature type="non-terminal residue" evidence="2">
    <location>
        <position position="1142"/>
    </location>
</feature>
<name>A0ABD0M290_9CAEN</name>
<feature type="compositionally biased region" description="Gly residues" evidence="1">
    <location>
        <begin position="898"/>
        <end position="911"/>
    </location>
</feature>
<feature type="compositionally biased region" description="Low complexity" evidence="1">
    <location>
        <begin position="789"/>
        <end position="836"/>
    </location>
</feature>
<dbReference type="Proteomes" id="UP001519460">
    <property type="component" value="Unassembled WGS sequence"/>
</dbReference>
<feature type="compositionally biased region" description="Basic and acidic residues" evidence="1">
    <location>
        <begin position="21"/>
        <end position="31"/>
    </location>
</feature>